<name>A0A9X6UIH1_BACCE</name>
<dbReference type="AlphaFoldDB" id="A0A9X6UIH1"/>
<sequence length="65" mass="7606">MSVARLKERKLFRKYMKNPPSACSSLGLKSEENYVDYRYTYSKKQGMTALTDISKKIDFKQSECI</sequence>
<comment type="caution">
    <text evidence="1">The sequence shown here is derived from an EMBL/GenBank/DDBJ whole genome shotgun (WGS) entry which is preliminary data.</text>
</comment>
<proteinExistence type="predicted"/>
<gene>
    <name evidence="1" type="ORF">CN475_27215</name>
</gene>
<reference evidence="1 2" key="1">
    <citation type="submission" date="2017-09" db="EMBL/GenBank/DDBJ databases">
        <title>Large-scale bioinformatics analysis of Bacillus genomes uncovers conserved roles of natural products in bacterial physiology.</title>
        <authorList>
            <consortium name="Agbiome Team Llc"/>
            <person name="Bleich R.M."/>
            <person name="Kirk G.J."/>
            <person name="Santa Maria K.C."/>
            <person name="Allen S.E."/>
            <person name="Farag S."/>
            <person name="Shank E.A."/>
            <person name="Bowers A."/>
        </authorList>
    </citation>
    <scope>NUCLEOTIDE SEQUENCE [LARGE SCALE GENOMIC DNA]</scope>
    <source>
        <strain evidence="1 2">AFS006334</strain>
    </source>
</reference>
<dbReference type="EMBL" id="NTXW01000061">
    <property type="protein sequence ID" value="PEQ81009.1"/>
    <property type="molecule type" value="Genomic_DNA"/>
</dbReference>
<accession>A0A9X6UIH1</accession>
<protein>
    <submittedName>
        <fullName evidence="1">Uncharacterized protein</fullName>
    </submittedName>
</protein>
<evidence type="ECO:0000313" key="2">
    <source>
        <dbReference type="Proteomes" id="UP000219869"/>
    </source>
</evidence>
<evidence type="ECO:0000313" key="1">
    <source>
        <dbReference type="EMBL" id="PEQ81009.1"/>
    </source>
</evidence>
<dbReference type="Proteomes" id="UP000219869">
    <property type="component" value="Unassembled WGS sequence"/>
</dbReference>
<organism evidence="1 2">
    <name type="scientific">Bacillus cereus</name>
    <dbReference type="NCBI Taxonomy" id="1396"/>
    <lineage>
        <taxon>Bacteria</taxon>
        <taxon>Bacillati</taxon>
        <taxon>Bacillota</taxon>
        <taxon>Bacilli</taxon>
        <taxon>Bacillales</taxon>
        <taxon>Bacillaceae</taxon>
        <taxon>Bacillus</taxon>
        <taxon>Bacillus cereus group</taxon>
    </lineage>
</organism>